<protein>
    <submittedName>
        <fullName evidence="9">TonB-dependent receptor</fullName>
    </submittedName>
</protein>
<keyword evidence="2 4" id="KW-0472">Membrane</keyword>
<dbReference type="InterPro" id="IPR012910">
    <property type="entry name" value="Plug_dom"/>
</dbReference>
<feature type="domain" description="TonB-dependent receptor-like beta-barrel" evidence="7">
    <location>
        <begin position="447"/>
        <end position="982"/>
    </location>
</feature>
<comment type="similarity">
    <text evidence="4">Belongs to the TonB-dependent receptor family.</text>
</comment>
<keyword evidence="10" id="KW-1185">Reference proteome</keyword>
<dbReference type="RefSeq" id="WP_284054843.1">
    <property type="nucleotide sequence ID" value="NZ_JAGRQC010000004.1"/>
</dbReference>
<keyword evidence="6" id="KW-0732">Signal</keyword>
<dbReference type="PANTHER" id="PTHR40980">
    <property type="entry name" value="PLUG DOMAIN-CONTAINING PROTEIN"/>
    <property type="match status" value="1"/>
</dbReference>
<keyword evidence="3" id="KW-0998">Cell outer membrane</keyword>
<comment type="subcellular location">
    <subcellularLocation>
        <location evidence="1 4">Cell outer membrane</location>
    </subcellularLocation>
</comment>
<dbReference type="Proteomes" id="UP000676996">
    <property type="component" value="Unassembled WGS sequence"/>
</dbReference>
<evidence type="ECO:0000256" key="5">
    <source>
        <dbReference type="SAM" id="MobiDB-lite"/>
    </source>
</evidence>
<evidence type="ECO:0000313" key="9">
    <source>
        <dbReference type="EMBL" id="MBR0553599.1"/>
    </source>
</evidence>
<comment type="caution">
    <text evidence="9">The sequence shown here is derived from an EMBL/GenBank/DDBJ whole genome shotgun (WGS) entry which is preliminary data.</text>
</comment>
<feature type="region of interest" description="Disordered" evidence="5">
    <location>
        <begin position="34"/>
        <end position="58"/>
    </location>
</feature>
<dbReference type="InterPro" id="IPR036942">
    <property type="entry name" value="Beta-barrel_TonB_sf"/>
</dbReference>
<proteinExistence type="inferred from homology"/>
<keyword evidence="4" id="KW-0798">TonB box</keyword>
<sequence length="1015" mass="109883">MRSFSARSFSHLVLGASALAIAATPGIALAQDAGSTAGQTSNSNNQGQSDNTATDQAAAGNEIVVTGIRASLRESMNLKRNAQGVIDAISAEDIGKFPDTNLAESLQRITGVSIDRSNGEGSTVTVRGFGPEFNLVLLNGREMPTSSLGDGASPPSSRSFDFANLASEGIAAVEVYKSGRASLPTGGIGSTINILTPRPLDRPGFQGSLAAKAVLDTSRNSGSPITPEFSGIVSDTFGDGKFGILISGAYQKRLASTNTANVDWRDGYLGSENNWGSLPQQGDPRYANITNRPGPNDVYAVPQSASYNLNDIDRVRINGQLVLQFRPIDSLTATVDYTYSQNTVEVRNSNVGIWFNFNDVSSEWTDGPVAGPVFYSEHFGANERKDLSYSGALTANRSINKSLGGNLKWEAPGGVTVQLDAHHSTAESKPTNNYGTSSSVGNAVFGIDNQTINFDNYMPVLSYQMYPGVDPLDPANITPTGNSFRNAYFRDEINQVQLKGHYDHDGSFLDSLDFGVSYVENRVRSAYGYIQNETWSGAGPASDIPDDIFKQVSLPDKFAGLSGSDDPNMIQSFYTFDFPRMVDLIENLYQTCSNPGTGSAQPGTCLANYTVDRRITEKTLAPYMQINNKFYLFDNPAHLNLGLRYEHTNIDSGALVPIPNGASWDAANEFYVQYSGDSNFTAFKGAYQNWLPAIDFDMEPVQDVKLRASYSHTIARADYASLQGGLTLDTQFRVGGGTGGNGNPGLLPYKSKNIDLSAEWYYGPSSYLSVGYFHKDVSNFISSARVDMTAFGLRTPYQGPRYQAAIAALGANAGAQDIRQYIFDNYPGSTQPTGTDPAGYTTGKIFALPEDPLVNFQISQPVNSDQTAKLSGWEFAVQHSFWDTGFGVILNYTIVNGDATFDNTQPYNVTQFALTGLSDSANAVAFYDKGPLQARVAYNWRDQFLAGTGPNPYYVEAYGQVDANASYEFMPGLRAFVEVINLTGESRRGHRRSDRTVTFASPGYARYSGGIRFNF</sequence>
<evidence type="ECO:0000256" key="4">
    <source>
        <dbReference type="RuleBase" id="RU003357"/>
    </source>
</evidence>
<dbReference type="Gene3D" id="2.40.170.20">
    <property type="entry name" value="TonB-dependent receptor, beta-barrel domain"/>
    <property type="match status" value="1"/>
</dbReference>
<evidence type="ECO:0000256" key="2">
    <source>
        <dbReference type="ARBA" id="ARBA00023136"/>
    </source>
</evidence>
<evidence type="ECO:0000256" key="3">
    <source>
        <dbReference type="ARBA" id="ARBA00023237"/>
    </source>
</evidence>
<evidence type="ECO:0000259" key="8">
    <source>
        <dbReference type="Pfam" id="PF07715"/>
    </source>
</evidence>
<dbReference type="GO" id="GO:0009279">
    <property type="term" value="C:cell outer membrane"/>
    <property type="evidence" value="ECO:0007669"/>
    <property type="project" value="UniProtKB-SubCell"/>
</dbReference>
<feature type="chain" id="PRO_5035737009" evidence="6">
    <location>
        <begin position="31"/>
        <end position="1015"/>
    </location>
</feature>
<dbReference type="PANTHER" id="PTHR40980:SF3">
    <property type="entry name" value="TONB-DEPENDENT RECEPTOR-LIKE BETA-BARREL DOMAIN-CONTAINING PROTEIN"/>
    <property type="match status" value="1"/>
</dbReference>
<feature type="signal peptide" evidence="6">
    <location>
        <begin position="1"/>
        <end position="30"/>
    </location>
</feature>
<evidence type="ECO:0000256" key="6">
    <source>
        <dbReference type="SAM" id="SignalP"/>
    </source>
</evidence>
<evidence type="ECO:0000256" key="1">
    <source>
        <dbReference type="ARBA" id="ARBA00004442"/>
    </source>
</evidence>
<dbReference type="InterPro" id="IPR037066">
    <property type="entry name" value="Plug_dom_sf"/>
</dbReference>
<dbReference type="Gene3D" id="2.170.130.10">
    <property type="entry name" value="TonB-dependent receptor, plug domain"/>
    <property type="match status" value="1"/>
</dbReference>
<dbReference type="AlphaFoldDB" id="A0A8T4IMP4"/>
<reference evidence="9" key="1">
    <citation type="submission" date="2021-04" db="EMBL/GenBank/DDBJ databases">
        <title>Ouciella asimina sp. nov., isolated from the surface seawater in the hydrothermal field of Okinawa Trough.</title>
        <authorList>
            <person name="Shuang W."/>
        </authorList>
    </citation>
    <scope>NUCLEOTIDE SEQUENCE</scope>
    <source>
        <strain evidence="9">LXI357</strain>
    </source>
</reference>
<feature type="domain" description="TonB-dependent receptor plug" evidence="8">
    <location>
        <begin position="79"/>
        <end position="185"/>
    </location>
</feature>
<dbReference type="NCBIfam" id="TIGR01782">
    <property type="entry name" value="TonB-Xanth-Caul"/>
    <property type="match status" value="1"/>
</dbReference>
<keyword evidence="9" id="KW-0675">Receptor</keyword>
<dbReference type="Pfam" id="PF07715">
    <property type="entry name" value="Plug"/>
    <property type="match status" value="1"/>
</dbReference>
<evidence type="ECO:0000259" key="7">
    <source>
        <dbReference type="Pfam" id="PF00593"/>
    </source>
</evidence>
<feature type="compositionally biased region" description="Polar residues" evidence="5">
    <location>
        <begin position="34"/>
        <end position="55"/>
    </location>
</feature>
<dbReference type="Pfam" id="PF00593">
    <property type="entry name" value="TonB_dep_Rec_b-barrel"/>
    <property type="match status" value="1"/>
</dbReference>
<name>A0A8T4IMP4_9SPHN</name>
<gene>
    <name evidence="9" type="ORF">J7S20_13905</name>
</gene>
<accession>A0A8T4IMP4</accession>
<evidence type="ECO:0000313" key="10">
    <source>
        <dbReference type="Proteomes" id="UP000676996"/>
    </source>
</evidence>
<dbReference type="InterPro" id="IPR010104">
    <property type="entry name" value="TonB_rcpt_bac"/>
</dbReference>
<dbReference type="SUPFAM" id="SSF56935">
    <property type="entry name" value="Porins"/>
    <property type="match status" value="1"/>
</dbReference>
<dbReference type="InterPro" id="IPR000531">
    <property type="entry name" value="Beta-barrel_TonB"/>
</dbReference>
<dbReference type="EMBL" id="JAGRQC010000004">
    <property type="protein sequence ID" value="MBR0553599.1"/>
    <property type="molecule type" value="Genomic_DNA"/>
</dbReference>
<organism evidence="9 10">
    <name type="scientific">Stakelama marina</name>
    <dbReference type="NCBI Taxonomy" id="2826939"/>
    <lineage>
        <taxon>Bacteria</taxon>
        <taxon>Pseudomonadati</taxon>
        <taxon>Pseudomonadota</taxon>
        <taxon>Alphaproteobacteria</taxon>
        <taxon>Sphingomonadales</taxon>
        <taxon>Sphingomonadaceae</taxon>
        <taxon>Stakelama</taxon>
    </lineage>
</organism>